<dbReference type="EMBL" id="LGTL01000001">
    <property type="protein sequence ID" value="KPA85962.1"/>
    <property type="molecule type" value="Genomic_DNA"/>
</dbReference>
<gene>
    <name evidence="2" type="ORF">ABB37_00258</name>
</gene>
<keyword evidence="3" id="KW-1185">Reference proteome</keyword>
<feature type="region of interest" description="Disordered" evidence="1">
    <location>
        <begin position="196"/>
        <end position="217"/>
    </location>
</feature>
<feature type="compositionally biased region" description="Basic residues" evidence="1">
    <location>
        <begin position="483"/>
        <end position="496"/>
    </location>
</feature>
<protein>
    <submittedName>
        <fullName evidence="2">Uncharacterized protein</fullName>
    </submittedName>
</protein>
<comment type="caution">
    <text evidence="2">The sequence shown here is derived from an EMBL/GenBank/DDBJ whole genome shotgun (WGS) entry which is preliminary data.</text>
</comment>
<evidence type="ECO:0000313" key="2">
    <source>
        <dbReference type="EMBL" id="KPA85962.1"/>
    </source>
</evidence>
<proteinExistence type="predicted"/>
<evidence type="ECO:0000313" key="3">
    <source>
        <dbReference type="Proteomes" id="UP000037923"/>
    </source>
</evidence>
<feature type="region of interest" description="Disordered" evidence="1">
    <location>
        <begin position="394"/>
        <end position="440"/>
    </location>
</feature>
<dbReference type="RefSeq" id="XP_015664401.1">
    <property type="nucleotide sequence ID" value="XM_015796393.1"/>
</dbReference>
<feature type="compositionally biased region" description="Basic and acidic residues" evidence="1">
    <location>
        <begin position="402"/>
        <end position="418"/>
    </location>
</feature>
<feature type="region of interest" description="Disordered" evidence="1">
    <location>
        <begin position="463"/>
        <end position="496"/>
    </location>
</feature>
<accession>A0A0N0E032</accession>
<feature type="compositionally biased region" description="Basic residues" evidence="1">
    <location>
        <begin position="425"/>
        <end position="434"/>
    </location>
</feature>
<dbReference type="VEuPathDB" id="TriTrypDB:LpyrH10_01_2580"/>
<dbReference type="OrthoDB" id="263350at2759"/>
<dbReference type="OMA" id="YNDMRSI"/>
<feature type="compositionally biased region" description="Basic and acidic residues" evidence="1">
    <location>
        <begin position="197"/>
        <end position="206"/>
    </location>
</feature>
<dbReference type="GeneID" id="26900556"/>
<organism evidence="2 3">
    <name type="scientific">Leptomonas pyrrhocoris</name>
    <name type="common">Firebug parasite</name>
    <dbReference type="NCBI Taxonomy" id="157538"/>
    <lineage>
        <taxon>Eukaryota</taxon>
        <taxon>Discoba</taxon>
        <taxon>Euglenozoa</taxon>
        <taxon>Kinetoplastea</taxon>
        <taxon>Metakinetoplastina</taxon>
        <taxon>Trypanosomatida</taxon>
        <taxon>Trypanosomatidae</taxon>
        <taxon>Leishmaniinae</taxon>
        <taxon>Leptomonas</taxon>
    </lineage>
</organism>
<name>A0A0N0E032_LEPPY</name>
<sequence length="496" mass="56577">MRTENTKKVTEEKAALEKQRWLESRVNKQEQETMLAGEKLTTTTKSRNDILTALIQQEYARTNKPNDVFKNGKEVLDGVAQRSFLLQQKRFQDTDEVLRKSGKGEDTRRFVQLAFAPSSEQTAQLVNLLQRMSAQWSSEKDQLSSSSDYAADTRDTDTLERVAWMQVLEQLSDEEVRLLWEANVLDVETLASLFSEQSEKERRPENDVSEDVAEDSTSFTPSNSLLVEKIDYVQRLQYLQELTKFICETEIGKVPSIDLAPILVKVQRRQFVDITEDELRKLEQNEESASMRLSASMDKPQASPPDASVQHPTLPTKASIQIEVPASTLDRALTPSNAFLSAVAEKDAALKKSLEGMERIKREALLDPEFQEAVRFAHAVEEASVAPHLHGLATRSDSLAQTDEKDAKDDKSAFRNDARQVMTKRERRAARNRQLRGPMTRSPYSAEVVPYFYNDMRSIVPPRGAFNLPAPTPTKAERAELRGRRRRARQRFRFRK</sequence>
<feature type="region of interest" description="Disordered" evidence="1">
    <location>
        <begin position="283"/>
        <end position="312"/>
    </location>
</feature>
<evidence type="ECO:0000256" key="1">
    <source>
        <dbReference type="SAM" id="MobiDB-lite"/>
    </source>
</evidence>
<dbReference type="AlphaFoldDB" id="A0A0N0E032"/>
<dbReference type="Proteomes" id="UP000037923">
    <property type="component" value="Unassembled WGS sequence"/>
</dbReference>
<reference evidence="2 3" key="1">
    <citation type="submission" date="2015-07" db="EMBL/GenBank/DDBJ databases">
        <title>High-quality genome of monoxenous trypanosomatid Leptomonas pyrrhocoris.</title>
        <authorList>
            <person name="Flegontov P."/>
            <person name="Butenko A."/>
            <person name="Firsov S."/>
            <person name="Vlcek C."/>
            <person name="Logacheva M.D."/>
            <person name="Field M."/>
            <person name="Filatov D."/>
            <person name="Flegontova O."/>
            <person name="Gerasimov E."/>
            <person name="Jackson A.P."/>
            <person name="Kelly S."/>
            <person name="Opperdoes F."/>
            <person name="O'Reilly A."/>
            <person name="Votypka J."/>
            <person name="Yurchenko V."/>
            <person name="Lukes J."/>
        </authorList>
    </citation>
    <scope>NUCLEOTIDE SEQUENCE [LARGE SCALE GENOMIC DNA]</scope>
    <source>
        <strain evidence="2">H10</strain>
    </source>
</reference>